<keyword evidence="2" id="KW-0812">Transmembrane</keyword>
<dbReference type="EMBL" id="MU826826">
    <property type="protein sequence ID" value="KAJ7375113.1"/>
    <property type="molecule type" value="Genomic_DNA"/>
</dbReference>
<reference evidence="3" key="1">
    <citation type="submission" date="2023-01" db="EMBL/GenBank/DDBJ databases">
        <title>Genome assembly of the deep-sea coral Lophelia pertusa.</title>
        <authorList>
            <person name="Herrera S."/>
            <person name="Cordes E."/>
        </authorList>
    </citation>
    <scope>NUCLEOTIDE SEQUENCE</scope>
    <source>
        <strain evidence="3">USNM1676648</strain>
        <tissue evidence="3">Polyp</tissue>
    </source>
</reference>
<organism evidence="3 4">
    <name type="scientific">Desmophyllum pertusum</name>
    <dbReference type="NCBI Taxonomy" id="174260"/>
    <lineage>
        <taxon>Eukaryota</taxon>
        <taxon>Metazoa</taxon>
        <taxon>Cnidaria</taxon>
        <taxon>Anthozoa</taxon>
        <taxon>Hexacorallia</taxon>
        <taxon>Scleractinia</taxon>
        <taxon>Caryophylliina</taxon>
        <taxon>Caryophylliidae</taxon>
        <taxon>Desmophyllum</taxon>
    </lineage>
</organism>
<sequence length="216" mass="25046">MRKMDTIRPETFTADQEWFLCRHVVTEATSTVKNRGEQCQRLSTLPTLSAMSRERNGYYLWNIAMIIFLIDVAVIFCFQVCCITELTYYFILDVTGQIRLSGLVFLGCMAIEIAVAAVIPDTEMQKSFDRISLYVAVGVFVIIHIVALVFVVRKSRNRNRNLRESDKLFRERQQLVNKFAKEREQQKLTQERAKEEETSQQDKVLFVEASRSQGGR</sequence>
<keyword evidence="2" id="KW-1133">Transmembrane helix</keyword>
<keyword evidence="4" id="KW-1185">Reference proteome</keyword>
<feature type="compositionally biased region" description="Basic and acidic residues" evidence="1">
    <location>
        <begin position="182"/>
        <end position="197"/>
    </location>
</feature>
<evidence type="ECO:0000256" key="1">
    <source>
        <dbReference type="SAM" id="MobiDB-lite"/>
    </source>
</evidence>
<dbReference type="AlphaFoldDB" id="A0A9W9Z750"/>
<feature type="transmembrane region" description="Helical" evidence="2">
    <location>
        <begin position="131"/>
        <end position="152"/>
    </location>
</feature>
<evidence type="ECO:0000313" key="4">
    <source>
        <dbReference type="Proteomes" id="UP001163046"/>
    </source>
</evidence>
<name>A0A9W9Z750_9CNID</name>
<dbReference type="OrthoDB" id="5975154at2759"/>
<comment type="caution">
    <text evidence="3">The sequence shown here is derived from an EMBL/GenBank/DDBJ whole genome shotgun (WGS) entry which is preliminary data.</text>
</comment>
<feature type="region of interest" description="Disordered" evidence="1">
    <location>
        <begin position="182"/>
        <end position="216"/>
    </location>
</feature>
<keyword evidence="2" id="KW-0472">Membrane</keyword>
<evidence type="ECO:0000256" key="2">
    <source>
        <dbReference type="SAM" id="Phobius"/>
    </source>
</evidence>
<accession>A0A9W9Z750</accession>
<proteinExistence type="predicted"/>
<dbReference type="InterPro" id="IPR038050">
    <property type="entry name" value="Neuro_actylchol_rec"/>
</dbReference>
<evidence type="ECO:0000313" key="3">
    <source>
        <dbReference type="EMBL" id="KAJ7375113.1"/>
    </source>
</evidence>
<feature type="transmembrane region" description="Helical" evidence="2">
    <location>
        <begin position="98"/>
        <end position="119"/>
    </location>
</feature>
<gene>
    <name evidence="3" type="ORF">OS493_001850</name>
</gene>
<protein>
    <submittedName>
        <fullName evidence="3">Uncharacterized protein</fullName>
    </submittedName>
</protein>
<feature type="transmembrane region" description="Helical" evidence="2">
    <location>
        <begin position="58"/>
        <end position="91"/>
    </location>
</feature>
<dbReference type="Proteomes" id="UP001163046">
    <property type="component" value="Unassembled WGS sequence"/>
</dbReference>
<dbReference type="Gene3D" id="1.20.58.390">
    <property type="entry name" value="Neurotransmitter-gated ion-channel transmembrane domain"/>
    <property type="match status" value="1"/>
</dbReference>